<dbReference type="EMBL" id="JAODUP010000613">
    <property type="protein sequence ID" value="KAK2146367.1"/>
    <property type="molecule type" value="Genomic_DNA"/>
</dbReference>
<feature type="compositionally biased region" description="Low complexity" evidence="4">
    <location>
        <begin position="829"/>
        <end position="851"/>
    </location>
</feature>
<evidence type="ECO:0000256" key="4">
    <source>
        <dbReference type="SAM" id="MobiDB-lite"/>
    </source>
</evidence>
<comment type="subcellular location">
    <subcellularLocation>
        <location evidence="1">Endomembrane system</location>
    </subcellularLocation>
</comment>
<dbReference type="Pfam" id="PF02383">
    <property type="entry name" value="Syja_N"/>
    <property type="match status" value="1"/>
</dbReference>
<organism evidence="6 7">
    <name type="scientific">Paralvinella palmiformis</name>
    <dbReference type="NCBI Taxonomy" id="53620"/>
    <lineage>
        <taxon>Eukaryota</taxon>
        <taxon>Metazoa</taxon>
        <taxon>Spiralia</taxon>
        <taxon>Lophotrochozoa</taxon>
        <taxon>Annelida</taxon>
        <taxon>Polychaeta</taxon>
        <taxon>Sedentaria</taxon>
        <taxon>Canalipalpata</taxon>
        <taxon>Terebellida</taxon>
        <taxon>Terebelliformia</taxon>
        <taxon>Alvinellidae</taxon>
        <taxon>Paralvinella</taxon>
    </lineage>
</organism>
<sequence>MQFPIISCTQKIVIYETKARFFVVGSNNTETRFRVLKIDRTEPRDLIIVDDKIEYTRKEIRDLLLMIDVGNRPKQHVSGLTRTVSAFGIVGRIPRLSLNQHSLYVGVVEKAPPPPLTGEQHGKMEPKYPEGGFIRFLEGYYVILITKRKRVALIGSHFIFKIEDTSMLYIPNDETVRYPQPDEQRYLRMFQNVDLSSNFYFSYSYDLTHTLQYNMSPCKGINSETLPQSPETELKFWNTWNKDSHIHDSGCHHQDIEDASAAVRNFLDKVGRERKNSSDSDKSTSPDSDNASASKSSFLNDFVYGIKTEPTWKYIWNLHLLKPVQGRLHPDWMLYTTHGFIGQSRDHRFAPHPLRYNRAFFSSNQATGKGYVANEVETEQIVHNAQLTSLHHGSITSFVQHRGSIPLFWSQDISKMVPKPLISMDQADPYGYVAGLHFNQVLRRYGSPIIILNLVKKREKKKHESILSEEIVKSLQYLNQFLPPEHAIKYIGFDMARVSKSKKENVLLRLEEIAEYCVKKIGFLHCGKNLYCNELRPHPRCHGMQNNETELGRKQQGIIRTNCVDCLDRTNTAQFAIGKCALAFQLHALGVLDEPYLKFDTDCVRMLEDLYEDQGDALAVQYGGSQLVHRIKGYRKIAPWTSSSRDIMHTLSRYYSNAFSDADKQHAINLFLGIYEPKVGDLALWDYVTDFYMHNKVTLVGPTTRERRYTQWWELSVVRSLPFAYDEEGRGLETKPLTIKTHREDERVNYFWEYYKPYELTSLDDLYSFTLPNSCRDFMPKFANSYSPFAPRVRPGRRKEEFGVLDQPLYGQDGSIFSKSTPEANPNVSGKESTTSVSSTGSEGSTSSSEGSDIDGDLDIMDDLSIPKEESGLSYLSLKDLFPTMEQTYGVDIHPPSKESITTYKKFVDIGNRSNQPIEIERGVRKAGKSTELVQRSIFPLDSIYNVEPPKVSQHSREIYKTYIQRANPAGQNPSKRSMQSYHQYVFSKYM</sequence>
<evidence type="ECO:0000313" key="7">
    <source>
        <dbReference type="Proteomes" id="UP001208570"/>
    </source>
</evidence>
<dbReference type="GO" id="GO:0012505">
    <property type="term" value="C:endomembrane system"/>
    <property type="evidence" value="ECO:0007669"/>
    <property type="project" value="UniProtKB-SubCell"/>
</dbReference>
<dbReference type="PROSITE" id="PS50275">
    <property type="entry name" value="SAC"/>
    <property type="match status" value="1"/>
</dbReference>
<dbReference type="PANTHER" id="PTHR45738:SF5">
    <property type="entry name" value="POLYPHOSPHOINOSITIDE PHOSPHATASE"/>
    <property type="match status" value="1"/>
</dbReference>
<keyword evidence="7" id="KW-1185">Reference proteome</keyword>
<comment type="caution">
    <text evidence="6">The sequence shown here is derived from an EMBL/GenBank/DDBJ whole genome shotgun (WGS) entry which is preliminary data.</text>
</comment>
<keyword evidence="2" id="KW-0378">Hydrolase</keyword>
<dbReference type="AlphaFoldDB" id="A0AAD9J4A2"/>
<dbReference type="PANTHER" id="PTHR45738">
    <property type="entry name" value="POLYPHOSPHOINOSITIDE PHOSPHATASE"/>
    <property type="match status" value="1"/>
</dbReference>
<feature type="domain" description="SAC" evidence="5">
    <location>
        <begin position="190"/>
        <end position="624"/>
    </location>
</feature>
<evidence type="ECO:0000256" key="3">
    <source>
        <dbReference type="ARBA" id="ARBA00023136"/>
    </source>
</evidence>
<name>A0AAD9J4A2_9ANNE</name>
<reference evidence="6" key="1">
    <citation type="journal article" date="2023" name="Mol. Biol. Evol.">
        <title>Third-Generation Sequencing Reveals the Adaptive Role of the Epigenome in Three Deep-Sea Polychaetes.</title>
        <authorList>
            <person name="Perez M."/>
            <person name="Aroh O."/>
            <person name="Sun Y."/>
            <person name="Lan Y."/>
            <person name="Juniper S.K."/>
            <person name="Young C.R."/>
            <person name="Angers B."/>
            <person name="Qian P.Y."/>
        </authorList>
    </citation>
    <scope>NUCLEOTIDE SEQUENCE</scope>
    <source>
        <strain evidence="6">P08H-3</strain>
    </source>
</reference>
<dbReference type="Proteomes" id="UP001208570">
    <property type="component" value="Unassembled WGS sequence"/>
</dbReference>
<dbReference type="GO" id="GO:0043813">
    <property type="term" value="F:phosphatidylinositol-3,5-bisphosphate 5-phosphatase activity"/>
    <property type="evidence" value="ECO:0007669"/>
    <property type="project" value="InterPro"/>
</dbReference>
<dbReference type="InterPro" id="IPR043573">
    <property type="entry name" value="Fig4-like"/>
</dbReference>
<keyword evidence="3" id="KW-0472">Membrane</keyword>
<gene>
    <name evidence="6" type="ORF">LSH36_613g00010</name>
</gene>
<feature type="region of interest" description="Disordered" evidence="4">
    <location>
        <begin position="271"/>
        <end position="294"/>
    </location>
</feature>
<evidence type="ECO:0000259" key="5">
    <source>
        <dbReference type="PROSITE" id="PS50275"/>
    </source>
</evidence>
<proteinExistence type="predicted"/>
<evidence type="ECO:0000313" key="6">
    <source>
        <dbReference type="EMBL" id="KAK2146367.1"/>
    </source>
</evidence>
<evidence type="ECO:0000256" key="2">
    <source>
        <dbReference type="ARBA" id="ARBA00022801"/>
    </source>
</evidence>
<dbReference type="InterPro" id="IPR002013">
    <property type="entry name" value="SAC_dom"/>
</dbReference>
<feature type="compositionally biased region" description="Basic and acidic residues" evidence="4">
    <location>
        <begin position="271"/>
        <end position="284"/>
    </location>
</feature>
<accession>A0AAD9J4A2</accession>
<feature type="compositionally biased region" description="Polar residues" evidence="4">
    <location>
        <begin position="815"/>
        <end position="828"/>
    </location>
</feature>
<feature type="region of interest" description="Disordered" evidence="4">
    <location>
        <begin position="813"/>
        <end position="860"/>
    </location>
</feature>
<evidence type="ECO:0000256" key="1">
    <source>
        <dbReference type="ARBA" id="ARBA00004308"/>
    </source>
</evidence>
<dbReference type="GO" id="GO:0046856">
    <property type="term" value="P:phosphatidylinositol dephosphorylation"/>
    <property type="evidence" value="ECO:0007669"/>
    <property type="project" value="InterPro"/>
</dbReference>
<protein>
    <recommendedName>
        <fullName evidence="5">SAC domain-containing protein</fullName>
    </recommendedName>
</protein>